<protein>
    <recommendedName>
        <fullName evidence="4">AmmeMemoRadiSam system protein B</fullName>
    </recommendedName>
</protein>
<evidence type="ECO:0000313" key="3">
    <source>
        <dbReference type="Proteomes" id="UP000324748"/>
    </source>
</evidence>
<dbReference type="CDD" id="cd07361">
    <property type="entry name" value="MEMO_like"/>
    <property type="match status" value="1"/>
</dbReference>
<comment type="similarity">
    <text evidence="1">Belongs to the MEMO1 family.</text>
</comment>
<dbReference type="AlphaFoldDB" id="A0A5B0QCR7"/>
<evidence type="ECO:0000256" key="1">
    <source>
        <dbReference type="ARBA" id="ARBA00006315"/>
    </source>
</evidence>
<evidence type="ECO:0008006" key="4">
    <source>
        <dbReference type="Google" id="ProtNLM"/>
    </source>
</evidence>
<sequence length="215" mass="23941">MTTRSATHAGSWYPASKTRLEADLTGWLSDAHANEQPVDHTQAWKSVCMPVPIKDCRAIIAPHAGYSYSGRAAAWAYKLIDTDQMGTRFSYTYYQDPRSTEPAKRLSPGSPPPEYPIHQSIENLDKEAIEAISLQDPSQAHETFKGYLKRTKNTICGRHPIGVLLGSMIKLQQTLSTPPPPQQQLQLVRYEQSSQCFTLSDSSVSYVSAFLRLPA</sequence>
<name>A0A5B0QCR7_PUCGR</name>
<accession>A0A5B0QCR7</accession>
<reference evidence="2 3" key="1">
    <citation type="submission" date="2019-05" db="EMBL/GenBank/DDBJ databases">
        <title>Emergence of the Ug99 lineage of the wheat stem rust pathogen through somatic hybridization.</title>
        <authorList>
            <person name="Li F."/>
            <person name="Upadhyaya N.M."/>
            <person name="Sperschneider J."/>
            <person name="Matny O."/>
            <person name="Nguyen-Phuc H."/>
            <person name="Mago R."/>
            <person name="Raley C."/>
            <person name="Miller M.E."/>
            <person name="Silverstein K.A.T."/>
            <person name="Henningsen E."/>
            <person name="Hirsch C.D."/>
            <person name="Visser B."/>
            <person name="Pretorius Z.A."/>
            <person name="Steffenson B.J."/>
            <person name="Schwessinger B."/>
            <person name="Dodds P.N."/>
            <person name="Figueroa M."/>
        </authorList>
    </citation>
    <scope>NUCLEOTIDE SEQUENCE [LARGE SCALE GENOMIC DNA]</scope>
    <source>
        <strain evidence="2">21-0</strain>
    </source>
</reference>
<dbReference type="Pfam" id="PF01875">
    <property type="entry name" value="Memo"/>
    <property type="match status" value="2"/>
</dbReference>
<evidence type="ECO:0000313" key="2">
    <source>
        <dbReference type="EMBL" id="KAA1111050.1"/>
    </source>
</evidence>
<gene>
    <name evidence="2" type="ORF">PGT21_036018</name>
</gene>
<dbReference type="Proteomes" id="UP000324748">
    <property type="component" value="Unassembled WGS sequence"/>
</dbReference>
<dbReference type="PANTHER" id="PTHR11060">
    <property type="entry name" value="PROTEIN MEMO1"/>
    <property type="match status" value="1"/>
</dbReference>
<proteinExistence type="inferred from homology"/>
<organism evidence="2 3">
    <name type="scientific">Puccinia graminis f. sp. tritici</name>
    <dbReference type="NCBI Taxonomy" id="56615"/>
    <lineage>
        <taxon>Eukaryota</taxon>
        <taxon>Fungi</taxon>
        <taxon>Dikarya</taxon>
        <taxon>Basidiomycota</taxon>
        <taxon>Pucciniomycotina</taxon>
        <taxon>Pucciniomycetes</taxon>
        <taxon>Pucciniales</taxon>
        <taxon>Pucciniaceae</taxon>
        <taxon>Puccinia</taxon>
    </lineage>
</organism>
<dbReference type="NCBIfam" id="TIGR04336">
    <property type="entry name" value="AmmeMemoSam_B"/>
    <property type="match status" value="1"/>
</dbReference>
<keyword evidence="3" id="KW-1185">Reference proteome</keyword>
<dbReference type="OrthoDB" id="417112at2759"/>
<comment type="caution">
    <text evidence="2">The sequence shown here is derived from an EMBL/GenBank/DDBJ whole genome shotgun (WGS) entry which is preliminary data.</text>
</comment>
<dbReference type="EMBL" id="VSWC01000027">
    <property type="protein sequence ID" value="KAA1111050.1"/>
    <property type="molecule type" value="Genomic_DNA"/>
</dbReference>
<dbReference type="Gene3D" id="3.40.830.10">
    <property type="entry name" value="LigB-like"/>
    <property type="match status" value="2"/>
</dbReference>
<dbReference type="PANTHER" id="PTHR11060:SF0">
    <property type="entry name" value="PROTEIN MEMO1"/>
    <property type="match status" value="1"/>
</dbReference>
<dbReference type="InterPro" id="IPR002737">
    <property type="entry name" value="MEMO1_fam"/>
</dbReference>